<dbReference type="InterPro" id="IPR013154">
    <property type="entry name" value="ADH-like_N"/>
</dbReference>
<dbReference type="PROSITE" id="PS00059">
    <property type="entry name" value="ADH_ZINC"/>
    <property type="match status" value="1"/>
</dbReference>
<evidence type="ECO:0000256" key="1">
    <source>
        <dbReference type="ARBA" id="ARBA00022723"/>
    </source>
</evidence>
<dbReference type="AlphaFoldDB" id="A0A953NB65"/>
<evidence type="ECO:0000256" key="2">
    <source>
        <dbReference type="ARBA" id="ARBA00022833"/>
    </source>
</evidence>
<sequence>MKGIVFAGNSKIEYLDFPDPTPGHDEVVLEIKASGMCGSDLKFYRAPRGEGLKALGYNDAPPVVAGHEPCGVVVAVGASVNPKRAYAGQRAMVHHYRGCGACPHCSTGWMQLCDEGVKEIYGLTGHGAHAKYMKCPASTIVELPEELTFETGAAIACGTGTAWGALNRLDLKGDQTIAIFGQGPVGLSSTQLAHAMGARVIALDVSEERLARAQELGADAVINPLKDDPVQAIRQLTHGLGAHASIDASSSASARKQAVQCVRTWGKACYVGEGGSVSIDVSPDMLRRQVTIIGSWTFSTVGQGDCARFVADRGVDVDALFTHRWGFEDAVQAYQLFDKQTSGKGVFLF</sequence>
<organism evidence="6 7">
    <name type="scientific">Zwartia hollandica</name>
    <dbReference type="NCBI Taxonomy" id="324606"/>
    <lineage>
        <taxon>Bacteria</taxon>
        <taxon>Pseudomonadati</taxon>
        <taxon>Pseudomonadota</taxon>
        <taxon>Betaproteobacteria</taxon>
        <taxon>Burkholderiales</taxon>
        <taxon>Alcaligenaceae</taxon>
        <taxon>Zwartia</taxon>
    </lineage>
</organism>
<dbReference type="InterPro" id="IPR020843">
    <property type="entry name" value="ER"/>
</dbReference>
<comment type="caution">
    <text evidence="6">The sequence shown here is derived from an EMBL/GenBank/DDBJ whole genome shotgun (WGS) entry which is preliminary data.</text>
</comment>
<gene>
    <name evidence="6" type="ORF">KZZ10_10770</name>
</gene>
<accession>A0A953NB65</accession>
<dbReference type="PANTHER" id="PTHR43401:SF2">
    <property type="entry name" value="L-THREONINE 3-DEHYDROGENASE"/>
    <property type="match status" value="1"/>
</dbReference>
<evidence type="ECO:0000256" key="3">
    <source>
        <dbReference type="ARBA" id="ARBA00023002"/>
    </source>
</evidence>
<dbReference type="Gene3D" id="3.40.50.720">
    <property type="entry name" value="NAD(P)-binding Rossmann-like Domain"/>
    <property type="match status" value="1"/>
</dbReference>
<evidence type="ECO:0000259" key="5">
    <source>
        <dbReference type="SMART" id="SM00829"/>
    </source>
</evidence>
<proteinExistence type="inferred from homology"/>
<dbReference type="InterPro" id="IPR011032">
    <property type="entry name" value="GroES-like_sf"/>
</dbReference>
<dbReference type="InterPro" id="IPR013149">
    <property type="entry name" value="ADH-like_C"/>
</dbReference>
<comment type="cofactor">
    <cofactor evidence="4">
        <name>Zn(2+)</name>
        <dbReference type="ChEBI" id="CHEBI:29105"/>
    </cofactor>
</comment>
<dbReference type="Pfam" id="PF08240">
    <property type="entry name" value="ADH_N"/>
    <property type="match status" value="1"/>
</dbReference>
<dbReference type="EMBL" id="JAHXRI010000010">
    <property type="protein sequence ID" value="MBZ1351128.1"/>
    <property type="molecule type" value="Genomic_DNA"/>
</dbReference>
<dbReference type="InterPro" id="IPR002328">
    <property type="entry name" value="ADH_Zn_CS"/>
</dbReference>
<dbReference type="Pfam" id="PF00107">
    <property type="entry name" value="ADH_zinc_N"/>
    <property type="match status" value="1"/>
</dbReference>
<keyword evidence="1 4" id="KW-0479">Metal-binding</keyword>
<dbReference type="GO" id="GO:0016616">
    <property type="term" value="F:oxidoreductase activity, acting on the CH-OH group of donors, NAD or NADP as acceptor"/>
    <property type="evidence" value="ECO:0007669"/>
    <property type="project" value="UniProtKB-ARBA"/>
</dbReference>
<evidence type="ECO:0000313" key="6">
    <source>
        <dbReference type="EMBL" id="MBZ1351128.1"/>
    </source>
</evidence>
<dbReference type="CDD" id="cd08239">
    <property type="entry name" value="THR_DH_like"/>
    <property type="match status" value="1"/>
</dbReference>
<comment type="similarity">
    <text evidence="4">Belongs to the zinc-containing alcohol dehydrogenase family.</text>
</comment>
<dbReference type="Proteomes" id="UP000739565">
    <property type="component" value="Unassembled WGS sequence"/>
</dbReference>
<keyword evidence="7" id="KW-1185">Reference proteome</keyword>
<keyword evidence="3" id="KW-0560">Oxidoreductase</keyword>
<reference evidence="6" key="1">
    <citation type="submission" date="2021-07" db="EMBL/GenBank/DDBJ databases">
        <title>New genus and species of the family Alcaligenaceae.</title>
        <authorList>
            <person name="Hahn M.W."/>
        </authorList>
    </citation>
    <scope>NUCLEOTIDE SEQUENCE</scope>
    <source>
        <strain evidence="6">LF4-65</strain>
    </source>
</reference>
<dbReference type="RefSeq" id="WP_259661546.1">
    <property type="nucleotide sequence ID" value="NZ_JAHXRI010000010.1"/>
</dbReference>
<dbReference type="InterPro" id="IPR036291">
    <property type="entry name" value="NAD(P)-bd_dom_sf"/>
</dbReference>
<dbReference type="SUPFAM" id="SSF51735">
    <property type="entry name" value="NAD(P)-binding Rossmann-fold domains"/>
    <property type="match status" value="1"/>
</dbReference>
<evidence type="ECO:0000256" key="4">
    <source>
        <dbReference type="RuleBase" id="RU361277"/>
    </source>
</evidence>
<evidence type="ECO:0000313" key="7">
    <source>
        <dbReference type="Proteomes" id="UP000739565"/>
    </source>
</evidence>
<feature type="domain" description="Enoyl reductase (ER)" evidence="5">
    <location>
        <begin position="8"/>
        <end position="347"/>
    </location>
</feature>
<name>A0A953NB65_9BURK</name>
<dbReference type="GO" id="GO:0008270">
    <property type="term" value="F:zinc ion binding"/>
    <property type="evidence" value="ECO:0007669"/>
    <property type="project" value="InterPro"/>
</dbReference>
<dbReference type="SMART" id="SM00829">
    <property type="entry name" value="PKS_ER"/>
    <property type="match status" value="1"/>
</dbReference>
<keyword evidence="2 4" id="KW-0862">Zinc</keyword>
<dbReference type="Gene3D" id="3.90.180.10">
    <property type="entry name" value="Medium-chain alcohol dehydrogenases, catalytic domain"/>
    <property type="match status" value="1"/>
</dbReference>
<dbReference type="PANTHER" id="PTHR43401">
    <property type="entry name" value="L-THREONINE 3-DEHYDROGENASE"/>
    <property type="match status" value="1"/>
</dbReference>
<dbReference type="SUPFAM" id="SSF50129">
    <property type="entry name" value="GroES-like"/>
    <property type="match status" value="1"/>
</dbReference>
<dbReference type="InterPro" id="IPR050129">
    <property type="entry name" value="Zn_alcohol_dh"/>
</dbReference>
<protein>
    <submittedName>
        <fullName evidence="6">Zinc-binding dehydrogenase</fullName>
    </submittedName>
</protein>